<dbReference type="OrthoDB" id="307641at2157"/>
<evidence type="ECO:0000256" key="1">
    <source>
        <dbReference type="SAM" id="MobiDB-lite"/>
    </source>
</evidence>
<dbReference type="InterPro" id="IPR016024">
    <property type="entry name" value="ARM-type_fold"/>
</dbReference>
<dbReference type="AlphaFoldDB" id="A0A1H6B755"/>
<dbReference type="InterPro" id="IPR004155">
    <property type="entry name" value="PBS_lyase_HEAT"/>
</dbReference>
<dbReference type="KEGG" id="hlm:DV707_15610"/>
<accession>A0A1H6B755</accession>
<sequence length="241" mass="25803">MTGEEPTPSAGPASLPADPGERRALAERLLDRADETPDSISREEMKTVVSLLATDDGDDRVAAAETLQHLHDRPELFAPFVDEVLAAVGPYPDDVDGIPGPVEWMGSAAIRTLVYAADSLARVAQDRPDAFVPYAEALAERLRSEENHPRSLLFVLGYAEAADPGTVPRDWLKSELCDLLDRGRGNGFPSWAADTLGALGDPDVLPALRESHPGEDGDDPTRRAFDDAIETLEAVDGDGPA</sequence>
<evidence type="ECO:0000313" key="5">
    <source>
        <dbReference type="Proteomes" id="UP000296733"/>
    </source>
</evidence>
<dbReference type="EMBL" id="CP031312">
    <property type="protein sequence ID" value="QCC49179.1"/>
    <property type="molecule type" value="Genomic_DNA"/>
</dbReference>
<evidence type="ECO:0000313" key="4">
    <source>
        <dbReference type="Proteomes" id="UP000236740"/>
    </source>
</evidence>
<dbReference type="GeneID" id="39859546"/>
<feature type="region of interest" description="Disordered" evidence="1">
    <location>
        <begin position="1"/>
        <end position="21"/>
    </location>
</feature>
<dbReference type="RefSeq" id="WP_103992342.1">
    <property type="nucleotide sequence ID" value="NZ_CP031312.1"/>
</dbReference>
<evidence type="ECO:0000313" key="2">
    <source>
        <dbReference type="EMBL" id="QCC49179.1"/>
    </source>
</evidence>
<keyword evidence="2" id="KW-0614">Plasmid</keyword>
<organism evidence="3 4">
    <name type="scientific">Halobellus limi</name>
    <dbReference type="NCBI Taxonomy" id="699433"/>
    <lineage>
        <taxon>Archaea</taxon>
        <taxon>Methanobacteriati</taxon>
        <taxon>Methanobacteriota</taxon>
        <taxon>Stenosarchaea group</taxon>
        <taxon>Halobacteria</taxon>
        <taxon>Halobacteriales</taxon>
        <taxon>Haloferacaceae</taxon>
        <taxon>Halobellus</taxon>
    </lineage>
</organism>
<proteinExistence type="predicted"/>
<geneLocation type="plasmid" evidence="2">
    <name>unnamed1</name>
</geneLocation>
<protein>
    <recommendedName>
        <fullName evidence="6">HEAT repeat domain-containing protein</fullName>
    </recommendedName>
</protein>
<evidence type="ECO:0000313" key="3">
    <source>
        <dbReference type="EMBL" id="SEG56693.1"/>
    </source>
</evidence>
<dbReference type="Proteomes" id="UP000296733">
    <property type="component" value="Plasmid unnamed1"/>
</dbReference>
<evidence type="ECO:0008006" key="6">
    <source>
        <dbReference type="Google" id="ProtNLM"/>
    </source>
</evidence>
<feature type="compositionally biased region" description="Basic and acidic residues" evidence="1">
    <location>
        <begin position="209"/>
        <end position="223"/>
    </location>
</feature>
<name>A0A1H6B755_9EURY</name>
<dbReference type="EMBL" id="FNVN01000004">
    <property type="protein sequence ID" value="SEG56693.1"/>
    <property type="molecule type" value="Genomic_DNA"/>
</dbReference>
<gene>
    <name evidence="2" type="ORF">DV707_15610</name>
    <name evidence="3" type="ORF">SAMN04488133_2648</name>
</gene>
<feature type="region of interest" description="Disordered" evidence="1">
    <location>
        <begin position="203"/>
        <end position="223"/>
    </location>
</feature>
<dbReference type="Pfam" id="PF03130">
    <property type="entry name" value="HEAT_PBS"/>
    <property type="match status" value="1"/>
</dbReference>
<reference evidence="2 5" key="2">
    <citation type="journal article" date="2019" name="Nat. Commun.">
        <title>A new type of DNA phosphorothioation-based antiviral system in archaea.</title>
        <authorList>
            <person name="Xiong L."/>
            <person name="Liu S."/>
            <person name="Chen S."/>
            <person name="Xiao Y."/>
            <person name="Zhu B."/>
            <person name="Gao Y."/>
            <person name="Zhang Y."/>
            <person name="Chen B."/>
            <person name="Luo J."/>
            <person name="Deng Z."/>
            <person name="Chen X."/>
            <person name="Wang L."/>
            <person name="Chen S."/>
        </authorList>
    </citation>
    <scope>NUCLEOTIDE SEQUENCE [LARGE SCALE GENOMIC DNA]</scope>
    <source>
        <strain evidence="2 5">CGMCC 1.10331</strain>
        <plasmid evidence="2 5">unnamed1</plasmid>
    </source>
</reference>
<keyword evidence="4" id="KW-1185">Reference proteome</keyword>
<dbReference type="Proteomes" id="UP000236740">
    <property type="component" value="Unassembled WGS sequence"/>
</dbReference>
<reference evidence="3 4" key="1">
    <citation type="submission" date="2016-10" db="EMBL/GenBank/DDBJ databases">
        <authorList>
            <person name="de Groot N.N."/>
        </authorList>
    </citation>
    <scope>NUCLEOTIDE SEQUENCE [LARGE SCALE GENOMIC DNA]</scope>
    <source>
        <strain evidence="3 4">CGMCC 1.10331</strain>
    </source>
</reference>
<dbReference type="Gene3D" id="1.25.10.10">
    <property type="entry name" value="Leucine-rich Repeat Variant"/>
    <property type="match status" value="1"/>
</dbReference>
<dbReference type="InterPro" id="IPR011989">
    <property type="entry name" value="ARM-like"/>
</dbReference>
<dbReference type="SUPFAM" id="SSF48371">
    <property type="entry name" value="ARM repeat"/>
    <property type="match status" value="1"/>
</dbReference>